<feature type="repeat" description="RCC1" evidence="1">
    <location>
        <begin position="205"/>
        <end position="260"/>
    </location>
</feature>
<evidence type="ECO:0000313" key="2">
    <source>
        <dbReference type="EMBL" id="PNS16862.1"/>
    </source>
</evidence>
<sequence>MGDKWHFAGLNANGIIQSGALHAGQPDVRRFTPIPALTSTPDEDVDVLFACFSQVVFRAGDRLVIRGFRAGSIDSVPASTITSIVGDHNGIIGALDCDGRVYLADLESIRDASVPLTLTLATNDDSPRLAKVSVAGNFRVAVTFKPAPAASTIHIEEFRDLSSFRRWYADPSNPSHYPAKHHHIPGRVQQLISNTSIFICLTTSGQVFTWGDPRYRGLGRATNGPADKLADQPGLLETLDGIKITKVSAGGHMFAALSEDKAVYIWTASTPGSPNVLAIHRGLGAGQMALVTISDERGEPRDFEDVAVGNGHVLLMDTDGKVWAAGDNGNGQLGLGTERGYYEEWMEIVGVGCSSVRAGSKSSVVRVSGRNE</sequence>
<dbReference type="OrthoDB" id="5370059at2759"/>
<dbReference type="PROSITE" id="PS50012">
    <property type="entry name" value="RCC1_3"/>
    <property type="match status" value="1"/>
</dbReference>
<dbReference type="PANTHER" id="PTHR45982:SF1">
    <property type="entry name" value="REGULATOR OF CHROMOSOME CONDENSATION"/>
    <property type="match status" value="1"/>
</dbReference>
<dbReference type="InterPro" id="IPR000408">
    <property type="entry name" value="Reg_chr_condens"/>
</dbReference>
<evidence type="ECO:0000313" key="3">
    <source>
        <dbReference type="Proteomes" id="UP000243797"/>
    </source>
</evidence>
<dbReference type="InParanoid" id="A0A2K1QPC7"/>
<reference evidence="2 3" key="1">
    <citation type="submission" date="2017-06" db="EMBL/GenBank/DDBJ databases">
        <title>Draft genome sequence of a variant of Elsinoe murrayae.</title>
        <authorList>
            <person name="Cheng Q."/>
        </authorList>
    </citation>
    <scope>NUCLEOTIDE SEQUENCE [LARGE SCALE GENOMIC DNA]</scope>
    <source>
        <strain evidence="2 3">CQ-2017a</strain>
    </source>
</reference>
<comment type="caution">
    <text evidence="2">The sequence shown here is derived from an EMBL/GenBank/DDBJ whole genome shotgun (WGS) entry which is preliminary data.</text>
</comment>
<name>A0A2K1QPC7_9PEZI</name>
<dbReference type="STRING" id="2082308.A0A2K1QPC7"/>
<dbReference type="PRINTS" id="PR00633">
    <property type="entry name" value="RCCNDNSATION"/>
</dbReference>
<dbReference type="InterPro" id="IPR009091">
    <property type="entry name" value="RCC1/BLIP-II"/>
</dbReference>
<dbReference type="PANTHER" id="PTHR45982">
    <property type="entry name" value="REGULATOR OF CHROMOSOME CONDENSATION"/>
    <property type="match status" value="1"/>
</dbReference>
<protein>
    <submittedName>
        <fullName evidence="2">Uncharacterized protein</fullName>
    </submittedName>
</protein>
<dbReference type="EMBL" id="NKHZ01000055">
    <property type="protein sequence ID" value="PNS16862.1"/>
    <property type="molecule type" value="Genomic_DNA"/>
</dbReference>
<organism evidence="2 3">
    <name type="scientific">Sphaceloma murrayae</name>
    <dbReference type="NCBI Taxonomy" id="2082308"/>
    <lineage>
        <taxon>Eukaryota</taxon>
        <taxon>Fungi</taxon>
        <taxon>Dikarya</taxon>
        <taxon>Ascomycota</taxon>
        <taxon>Pezizomycotina</taxon>
        <taxon>Dothideomycetes</taxon>
        <taxon>Dothideomycetidae</taxon>
        <taxon>Myriangiales</taxon>
        <taxon>Elsinoaceae</taxon>
        <taxon>Sphaceloma</taxon>
    </lineage>
</organism>
<keyword evidence="3" id="KW-1185">Reference proteome</keyword>
<dbReference type="Proteomes" id="UP000243797">
    <property type="component" value="Unassembled WGS sequence"/>
</dbReference>
<dbReference type="SUPFAM" id="SSF50985">
    <property type="entry name" value="RCC1/BLIP-II"/>
    <property type="match status" value="1"/>
</dbReference>
<gene>
    <name evidence="2" type="ORF">CAC42_4826</name>
</gene>
<proteinExistence type="predicted"/>
<dbReference type="Gene3D" id="2.130.10.30">
    <property type="entry name" value="Regulator of chromosome condensation 1/beta-lactamase-inhibitor protein II"/>
    <property type="match status" value="1"/>
</dbReference>
<dbReference type="AlphaFoldDB" id="A0A2K1QPC7"/>
<dbReference type="InterPro" id="IPR051553">
    <property type="entry name" value="Ran_GTPase-activating"/>
</dbReference>
<accession>A0A2K1QPC7</accession>
<dbReference type="Pfam" id="PF00415">
    <property type="entry name" value="RCC1"/>
    <property type="match status" value="1"/>
</dbReference>
<dbReference type="Pfam" id="PF13540">
    <property type="entry name" value="RCC1_2"/>
    <property type="match status" value="1"/>
</dbReference>
<evidence type="ECO:0000256" key="1">
    <source>
        <dbReference type="PROSITE-ProRule" id="PRU00235"/>
    </source>
</evidence>